<feature type="domain" description="Mechanosensitive ion channel MscS" evidence="2">
    <location>
        <begin position="86"/>
        <end position="145"/>
    </location>
</feature>
<dbReference type="InterPro" id="IPR045275">
    <property type="entry name" value="MscS_archaea/bacteria_type"/>
</dbReference>
<name>A0A7C5QCV6_CALS0</name>
<sequence>MSSAEFSLTLAATAVFAVIAIAIRYILRRRFRQEHRKILYVVLVMLAAGYVGYVAYLWRFFEFVVGVLATAGALGLLLALSLVPWVTDIFSGISLALDPKINIGSEVEIDGKRGKIIDITLTRVVISGDECIILVPNKKFREEVVVVYSTKPLEKYLKKM</sequence>
<dbReference type="AlphaFoldDB" id="A0A7C5QCV6"/>
<feature type="transmembrane region" description="Helical" evidence="1">
    <location>
        <begin position="6"/>
        <end position="26"/>
    </location>
</feature>
<dbReference type="InterPro" id="IPR010920">
    <property type="entry name" value="LSM_dom_sf"/>
</dbReference>
<dbReference type="Pfam" id="PF00924">
    <property type="entry name" value="MS_channel_2nd"/>
    <property type="match status" value="1"/>
</dbReference>
<keyword evidence="1" id="KW-1133">Transmembrane helix</keyword>
<keyword evidence="1" id="KW-0472">Membrane</keyword>
<evidence type="ECO:0000313" key="3">
    <source>
        <dbReference type="EMBL" id="HHK67951.1"/>
    </source>
</evidence>
<keyword evidence="1" id="KW-0812">Transmembrane</keyword>
<dbReference type="SUPFAM" id="SSF50182">
    <property type="entry name" value="Sm-like ribonucleoproteins"/>
    <property type="match status" value="1"/>
</dbReference>
<feature type="transmembrane region" description="Helical" evidence="1">
    <location>
        <begin position="38"/>
        <end position="58"/>
    </location>
</feature>
<feature type="transmembrane region" description="Helical" evidence="1">
    <location>
        <begin position="64"/>
        <end position="86"/>
    </location>
</feature>
<protein>
    <submittedName>
        <fullName evidence="3">Mechanosensitive ion channel</fullName>
    </submittedName>
</protein>
<gene>
    <name evidence="3" type="ORF">ENM11_02190</name>
</gene>
<comment type="caution">
    <text evidence="3">The sequence shown here is derived from an EMBL/GenBank/DDBJ whole genome shotgun (WGS) entry which is preliminary data.</text>
</comment>
<reference evidence="3" key="1">
    <citation type="journal article" date="2020" name="mSystems">
        <title>Genome- and Community-Level Interaction Insights into Carbon Utilization and Element Cycling Functions of Hydrothermarchaeota in Hydrothermal Sediment.</title>
        <authorList>
            <person name="Zhou Z."/>
            <person name="Liu Y."/>
            <person name="Xu W."/>
            <person name="Pan J."/>
            <person name="Luo Z.H."/>
            <person name="Li M."/>
        </authorList>
    </citation>
    <scope>NUCLEOTIDE SEQUENCE [LARGE SCALE GENOMIC DNA]</scope>
    <source>
        <strain evidence="3">SpSt-1056</strain>
    </source>
</reference>
<accession>A0A7C5QCV6</accession>
<dbReference type="GO" id="GO:0008381">
    <property type="term" value="F:mechanosensitive monoatomic ion channel activity"/>
    <property type="evidence" value="ECO:0007669"/>
    <property type="project" value="InterPro"/>
</dbReference>
<dbReference type="PANTHER" id="PTHR30221">
    <property type="entry name" value="SMALL-CONDUCTANCE MECHANOSENSITIVE CHANNEL"/>
    <property type="match status" value="1"/>
</dbReference>
<dbReference type="GO" id="GO:0016020">
    <property type="term" value="C:membrane"/>
    <property type="evidence" value="ECO:0007669"/>
    <property type="project" value="InterPro"/>
</dbReference>
<evidence type="ECO:0000256" key="1">
    <source>
        <dbReference type="SAM" id="Phobius"/>
    </source>
</evidence>
<dbReference type="EMBL" id="DRWN01000019">
    <property type="protein sequence ID" value="HHK67951.1"/>
    <property type="molecule type" value="Genomic_DNA"/>
</dbReference>
<organism evidence="3">
    <name type="scientific">Caldiarchaeum subterraneum</name>
    <dbReference type="NCBI Taxonomy" id="311458"/>
    <lineage>
        <taxon>Archaea</taxon>
        <taxon>Nitrososphaerota</taxon>
        <taxon>Candidatus Caldarchaeales</taxon>
        <taxon>Candidatus Caldarchaeaceae</taxon>
        <taxon>Candidatus Caldarchaeum</taxon>
    </lineage>
</organism>
<proteinExistence type="predicted"/>
<dbReference type="InterPro" id="IPR006685">
    <property type="entry name" value="MscS_channel_2nd"/>
</dbReference>
<dbReference type="PANTHER" id="PTHR30221:SF1">
    <property type="entry name" value="SMALL-CONDUCTANCE MECHANOSENSITIVE CHANNEL"/>
    <property type="match status" value="1"/>
</dbReference>
<evidence type="ECO:0000259" key="2">
    <source>
        <dbReference type="Pfam" id="PF00924"/>
    </source>
</evidence>